<feature type="coiled-coil region" evidence="1">
    <location>
        <begin position="8"/>
        <end position="59"/>
    </location>
</feature>
<dbReference type="GeneID" id="112463047"/>
<evidence type="ECO:0000313" key="3">
    <source>
        <dbReference type="RefSeq" id="XP_024884978.1"/>
    </source>
</evidence>
<dbReference type="AlphaFoldDB" id="A0A6J1QST7"/>
<dbReference type="RefSeq" id="XP_024884978.1">
    <property type="nucleotide sequence ID" value="XM_025029210.1"/>
</dbReference>
<keyword evidence="2" id="KW-1185">Reference proteome</keyword>
<keyword evidence="1" id="KW-0175">Coiled coil</keyword>
<organism evidence="2 3">
    <name type="scientific">Temnothorax curvispinosus</name>
    <dbReference type="NCBI Taxonomy" id="300111"/>
    <lineage>
        <taxon>Eukaryota</taxon>
        <taxon>Metazoa</taxon>
        <taxon>Ecdysozoa</taxon>
        <taxon>Arthropoda</taxon>
        <taxon>Hexapoda</taxon>
        <taxon>Insecta</taxon>
        <taxon>Pterygota</taxon>
        <taxon>Neoptera</taxon>
        <taxon>Endopterygota</taxon>
        <taxon>Hymenoptera</taxon>
        <taxon>Apocrita</taxon>
        <taxon>Aculeata</taxon>
        <taxon>Formicoidea</taxon>
        <taxon>Formicidae</taxon>
        <taxon>Myrmicinae</taxon>
        <taxon>Temnothorax</taxon>
    </lineage>
</organism>
<accession>A0A6J1QST7</accession>
<dbReference type="OrthoDB" id="7549823at2759"/>
<sequence length="196" mass="22284">MEDVEHFIKVMQQKRLAKQRELDRLDTETNEYEKLLKELQDLRKDREQCKENIAKHFSTITSHKHSIQKMVNTTNDVSGLPVPHDFAENVATMFTDAIQLLNNVGDLHKALTNDKEDNVDPLKLIQAVTTCTEAVGSKLYQTRCSIAQLETLKENVVTLQEYILDNNDNIEDESTSLTVGDSTDSVNAKLHGSHVY</sequence>
<name>A0A6J1QST7_9HYME</name>
<reference evidence="3" key="1">
    <citation type="submission" date="2025-08" db="UniProtKB">
        <authorList>
            <consortium name="RefSeq"/>
        </authorList>
    </citation>
    <scope>IDENTIFICATION</scope>
    <source>
        <tissue evidence="3">Whole body</tissue>
    </source>
</reference>
<protein>
    <submittedName>
        <fullName evidence="3">Uncharacterized protein LOC112463047 isoform X1</fullName>
    </submittedName>
</protein>
<dbReference type="Proteomes" id="UP000504618">
    <property type="component" value="Unplaced"/>
</dbReference>
<gene>
    <name evidence="3" type="primary">LOC112463047</name>
</gene>
<evidence type="ECO:0000313" key="2">
    <source>
        <dbReference type="Proteomes" id="UP000504618"/>
    </source>
</evidence>
<evidence type="ECO:0000256" key="1">
    <source>
        <dbReference type="SAM" id="Coils"/>
    </source>
</evidence>
<proteinExistence type="predicted"/>